<organism evidence="1 2">
    <name type="scientific">Ameiurus melas</name>
    <name type="common">Black bullhead</name>
    <name type="synonym">Silurus melas</name>
    <dbReference type="NCBI Taxonomy" id="219545"/>
    <lineage>
        <taxon>Eukaryota</taxon>
        <taxon>Metazoa</taxon>
        <taxon>Chordata</taxon>
        <taxon>Craniata</taxon>
        <taxon>Vertebrata</taxon>
        <taxon>Euteleostomi</taxon>
        <taxon>Actinopterygii</taxon>
        <taxon>Neopterygii</taxon>
        <taxon>Teleostei</taxon>
        <taxon>Ostariophysi</taxon>
        <taxon>Siluriformes</taxon>
        <taxon>Ictaluridae</taxon>
        <taxon>Ameiurus</taxon>
    </lineage>
</organism>
<reference evidence="1 2" key="1">
    <citation type="submission" date="2020-02" db="EMBL/GenBank/DDBJ databases">
        <title>A chromosome-scale genome assembly of the black bullhead catfish (Ameiurus melas).</title>
        <authorList>
            <person name="Wen M."/>
            <person name="Zham M."/>
            <person name="Cabau C."/>
            <person name="Klopp C."/>
            <person name="Donnadieu C."/>
            <person name="Roques C."/>
            <person name="Bouchez O."/>
            <person name="Lampietro C."/>
            <person name="Jouanno E."/>
            <person name="Herpin A."/>
            <person name="Louis A."/>
            <person name="Berthelot C."/>
            <person name="Parey E."/>
            <person name="Roest-Crollius H."/>
            <person name="Braasch I."/>
            <person name="Postlethwait J."/>
            <person name="Robinson-Rechavi M."/>
            <person name="Echchiki A."/>
            <person name="Begum T."/>
            <person name="Montfort J."/>
            <person name="Schartl M."/>
            <person name="Bobe J."/>
            <person name="Guiguen Y."/>
        </authorList>
    </citation>
    <scope>NUCLEOTIDE SEQUENCE [LARGE SCALE GENOMIC DNA]</scope>
    <source>
        <strain evidence="1">M_S1</strain>
        <tissue evidence="1">Blood</tissue>
    </source>
</reference>
<gene>
    <name evidence="1" type="ORF">AMELA_G00152020</name>
</gene>
<comment type="caution">
    <text evidence="1">The sequence shown here is derived from an EMBL/GenBank/DDBJ whole genome shotgun (WGS) entry which is preliminary data.</text>
</comment>
<dbReference type="AlphaFoldDB" id="A0A7J6AI19"/>
<keyword evidence="2" id="KW-1185">Reference proteome</keyword>
<sequence length="85" mass="9293">MCGGGVSVRTTQEQSLSNTLLKVAVLWACEDEVSPGLCCVLTPACIWISPLKELGLFYLTTHTATENGPREHPLCVCEHTDTETW</sequence>
<proteinExistence type="predicted"/>
<evidence type="ECO:0000313" key="1">
    <source>
        <dbReference type="EMBL" id="KAF4082463.1"/>
    </source>
</evidence>
<name>A0A7J6AI19_AMEME</name>
<dbReference type="EMBL" id="JAAGNN010000012">
    <property type="protein sequence ID" value="KAF4082463.1"/>
    <property type="molecule type" value="Genomic_DNA"/>
</dbReference>
<dbReference type="Proteomes" id="UP000593565">
    <property type="component" value="Unassembled WGS sequence"/>
</dbReference>
<protein>
    <submittedName>
        <fullName evidence="1">Uncharacterized protein</fullName>
    </submittedName>
</protein>
<accession>A0A7J6AI19</accession>
<evidence type="ECO:0000313" key="2">
    <source>
        <dbReference type="Proteomes" id="UP000593565"/>
    </source>
</evidence>